<dbReference type="Pfam" id="PF26168">
    <property type="entry name" value="Glyco_transf_N"/>
    <property type="match status" value="1"/>
</dbReference>
<evidence type="ECO:0000256" key="1">
    <source>
        <dbReference type="ARBA" id="ARBA00009995"/>
    </source>
</evidence>
<evidence type="ECO:0000256" key="4">
    <source>
        <dbReference type="RuleBase" id="RU003718"/>
    </source>
</evidence>
<keyword evidence="2 4" id="KW-0328">Glycosyltransferase</keyword>
<evidence type="ECO:0000256" key="3">
    <source>
        <dbReference type="ARBA" id="ARBA00022679"/>
    </source>
</evidence>
<name>A0A8K1ZRH2_NICBE</name>
<dbReference type="GO" id="GO:0008194">
    <property type="term" value="F:UDP-glycosyltransferase activity"/>
    <property type="evidence" value="ECO:0007669"/>
    <property type="project" value="InterPro"/>
</dbReference>
<dbReference type="FunFam" id="3.40.50.2000:FF:000060">
    <property type="entry name" value="Glycosyltransferase"/>
    <property type="match status" value="1"/>
</dbReference>
<protein>
    <recommendedName>
        <fullName evidence="5">Glycosyltransferase</fullName>
        <ecNumber evidence="5">2.4.1.-</ecNumber>
    </recommendedName>
</protein>
<sequence>MEGKKNAISILLLPWLAHGHISPFLELAKRLTKRNFHIYMCSTPVNLNSIKNSVTAKYSKSIELVELHLPSLPNLPPYYHTTNGLPLHLMDNLKRAFEMSSPNFSKILQTLNPDLVIYDFIQPWAATCASSMNIPAVQFLTFSAGILAFAFHIFEKPGEDFPFAEIYLRKYEMLQMKKTMEESKDDKSPFDKALRKSRDFILVKTCKELEGKYMDYFSSLVSKKIVPVGLLIQDTVSEDDSEEITQWLDKKEKNSSVFVSFGSEYFLSKEELHEVAQGLELSNVNFIWVIRFPQGENNSNIKDALPKGFLERVKDRGMVLEKWAPQATILKHKSIGGFVSHCGWSSFMESMKFGVPIIAMPMHLDQPMNARLVEYIGLGVEVLRDDNGKLQSEEIAKVIRKVVIEESGKDVRKKVRELSEKMNMKGDEEIDGVVEELLALCKNK</sequence>
<evidence type="ECO:0000313" key="7">
    <source>
        <dbReference type="EMBL" id="UHH90559.1"/>
    </source>
</evidence>
<dbReference type="InterPro" id="IPR058980">
    <property type="entry name" value="Glyco_transf_N"/>
</dbReference>
<dbReference type="Gene3D" id="3.40.50.2000">
    <property type="entry name" value="Glycogen Phosphorylase B"/>
    <property type="match status" value="2"/>
</dbReference>
<feature type="domain" description="Glycosyltransferase N-terminal" evidence="6">
    <location>
        <begin position="7"/>
        <end position="219"/>
    </location>
</feature>
<dbReference type="Pfam" id="PF00201">
    <property type="entry name" value="UDPGT"/>
    <property type="match status" value="1"/>
</dbReference>
<dbReference type="CDD" id="cd03784">
    <property type="entry name" value="GT1_Gtf-like"/>
    <property type="match status" value="1"/>
</dbReference>
<proteinExistence type="evidence at transcript level"/>
<comment type="similarity">
    <text evidence="1 4">Belongs to the UDP-glycosyltransferase family.</text>
</comment>
<dbReference type="SUPFAM" id="SSF53756">
    <property type="entry name" value="UDP-Glycosyltransferase/glycogen phosphorylase"/>
    <property type="match status" value="1"/>
</dbReference>
<dbReference type="InterPro" id="IPR002213">
    <property type="entry name" value="UDP_glucos_trans"/>
</dbReference>
<dbReference type="EC" id="2.4.1.-" evidence="5"/>
<dbReference type="PANTHER" id="PTHR48044:SF39">
    <property type="entry name" value="GLYCOSYLTRANSFERASE"/>
    <property type="match status" value="1"/>
</dbReference>
<dbReference type="PANTHER" id="PTHR48044">
    <property type="entry name" value="GLYCOSYLTRANSFERASE"/>
    <property type="match status" value="1"/>
</dbReference>
<evidence type="ECO:0000256" key="2">
    <source>
        <dbReference type="ARBA" id="ARBA00022676"/>
    </source>
</evidence>
<dbReference type="AlphaFoldDB" id="A0A8K1ZRH2"/>
<keyword evidence="3 4" id="KW-0808">Transferase</keyword>
<dbReference type="InterPro" id="IPR035595">
    <property type="entry name" value="UDP_glycos_trans_CS"/>
</dbReference>
<organism evidence="7">
    <name type="scientific">Nicotiana benthamiana</name>
    <dbReference type="NCBI Taxonomy" id="4100"/>
    <lineage>
        <taxon>Eukaryota</taxon>
        <taxon>Viridiplantae</taxon>
        <taxon>Streptophyta</taxon>
        <taxon>Embryophyta</taxon>
        <taxon>Tracheophyta</taxon>
        <taxon>Spermatophyta</taxon>
        <taxon>Magnoliopsida</taxon>
        <taxon>eudicotyledons</taxon>
        <taxon>Gunneridae</taxon>
        <taxon>Pentapetalae</taxon>
        <taxon>asterids</taxon>
        <taxon>lamiids</taxon>
        <taxon>Solanales</taxon>
        <taxon>Solanaceae</taxon>
        <taxon>Nicotianoideae</taxon>
        <taxon>Nicotianeae</taxon>
        <taxon>Nicotiana</taxon>
    </lineage>
</organism>
<accession>A0A8K1ZRH2</accession>
<reference evidence="7" key="1">
    <citation type="submission" date="2020-08" db="EMBL/GenBank/DDBJ databases">
        <authorList>
            <person name="Dudley Q.M."/>
            <person name="Patron N.J."/>
        </authorList>
    </citation>
    <scope>NUCLEOTIDE SEQUENCE</scope>
</reference>
<dbReference type="GO" id="GO:0016138">
    <property type="term" value="P:glycoside biosynthetic process"/>
    <property type="evidence" value="ECO:0007669"/>
    <property type="project" value="UniProtKB-ARBA"/>
</dbReference>
<dbReference type="PROSITE" id="PS00375">
    <property type="entry name" value="UDPGT"/>
    <property type="match status" value="1"/>
</dbReference>
<evidence type="ECO:0000256" key="5">
    <source>
        <dbReference type="RuleBase" id="RU362057"/>
    </source>
</evidence>
<dbReference type="EMBL" id="MT945400">
    <property type="protein sequence ID" value="UHH90559.1"/>
    <property type="molecule type" value="mRNA"/>
</dbReference>
<evidence type="ECO:0000259" key="6">
    <source>
        <dbReference type="Pfam" id="PF26168"/>
    </source>
</evidence>